<dbReference type="Pfam" id="PF06970">
    <property type="entry name" value="RepA_N"/>
    <property type="match status" value="1"/>
</dbReference>
<name>A0ABD5GQI3_9LACT</name>
<protein>
    <submittedName>
        <fullName evidence="3">Replication initiator protein A</fullName>
    </submittedName>
</protein>
<dbReference type="RefSeq" id="WP_317070714.1">
    <property type="nucleotide sequence ID" value="NZ_JAWHVN010000024.1"/>
</dbReference>
<evidence type="ECO:0000313" key="4">
    <source>
        <dbReference type="Proteomes" id="UP001186159"/>
    </source>
</evidence>
<reference evidence="3 4" key="1">
    <citation type="submission" date="2023-10" db="EMBL/GenBank/DDBJ databases">
        <title>Production of high quality cheese from raw caw milk (raw cheese).</title>
        <authorList>
            <person name="Samouris G."/>
        </authorList>
    </citation>
    <scope>NUCLEOTIDE SEQUENCE [LARGE SCALE GENOMIC DNA]</scope>
    <source>
        <strain evidence="3 4">MRS-5</strain>
    </source>
</reference>
<feature type="domain" description="Replication initiator A N-terminal" evidence="2">
    <location>
        <begin position="54"/>
        <end position="132"/>
    </location>
</feature>
<dbReference type="Proteomes" id="UP001186159">
    <property type="component" value="Unassembled WGS sequence"/>
</dbReference>
<dbReference type="AlphaFoldDB" id="A0ABD5GQI3"/>
<dbReference type="InterPro" id="IPR010724">
    <property type="entry name" value="RepA_N"/>
</dbReference>
<dbReference type="EMBL" id="JAWHVN010000024">
    <property type="protein sequence ID" value="MDV2618294.1"/>
    <property type="molecule type" value="Genomic_DNA"/>
</dbReference>
<proteinExistence type="predicted"/>
<evidence type="ECO:0000313" key="3">
    <source>
        <dbReference type="EMBL" id="MDV2618294.1"/>
    </source>
</evidence>
<accession>A0ABD5GQI3</accession>
<evidence type="ECO:0000256" key="1">
    <source>
        <dbReference type="SAM" id="MobiDB-lite"/>
    </source>
</evidence>
<evidence type="ECO:0000259" key="2">
    <source>
        <dbReference type="Pfam" id="PF06970"/>
    </source>
</evidence>
<gene>
    <name evidence="3" type="ORF">RZO27_03995</name>
</gene>
<organism evidence="3 4">
    <name type="scientific">Lactococcus lactis</name>
    <dbReference type="NCBI Taxonomy" id="1358"/>
    <lineage>
        <taxon>Bacteria</taxon>
        <taxon>Bacillati</taxon>
        <taxon>Bacillota</taxon>
        <taxon>Bacilli</taxon>
        <taxon>Lactobacillales</taxon>
        <taxon>Streptococcaceae</taxon>
        <taxon>Lactococcus</taxon>
    </lineage>
</organism>
<sequence>MADYTAADLESWSYYQYPKLFMSSRSNAYLKNEFGDLIRDQKGQKIIKHKIRETSSYAEMSDKAKVLYMILFDRLCLSFKTNKSLLDSGVNKERLDFLDENGSTYIVFTNKEIMDRMDIRSENTVTKAKKELVNHGLLREKRMGMNKANRLYPQKIVGTKKITEWRDLETDEITDKFDHKGVRFYHVEKVVENAPLKGTAKNEAPKNTVPEPQKVQSIKPDYKSPENNDTNQYGSEDYFIAGVNHLFLTKTSVKELSKWGFDDAQKLQDIIFRTKRKVEETHKVVLDNAQEDRISGELWAEDLQFEIVKFNTAYRKLDINTRQKKVDNPMGFFTKMMQNFWLAALTIQVQRSSYDEIPNARAFFRIHDKTLLQGYFEKFDQQVLEKALSEVVNPSEKNVGLSILDRYNWQDGTYVWE</sequence>
<comment type="caution">
    <text evidence="3">The sequence shown here is derived from an EMBL/GenBank/DDBJ whole genome shotgun (WGS) entry which is preliminary data.</text>
</comment>
<feature type="region of interest" description="Disordered" evidence="1">
    <location>
        <begin position="196"/>
        <end position="227"/>
    </location>
</feature>